<keyword evidence="3" id="KW-1185">Reference proteome</keyword>
<dbReference type="RefSeq" id="XP_067171041.1">
    <property type="nucleotide sequence ID" value="XM_067314940.1"/>
</dbReference>
<dbReference type="GeneID" id="106489888"/>
<accession>A0ABM4G1G8</accession>
<organism evidence="3 4">
    <name type="scientific">Apteryx mantelli</name>
    <name type="common">North Island brown kiwi</name>
    <dbReference type="NCBI Taxonomy" id="2696672"/>
    <lineage>
        <taxon>Eukaryota</taxon>
        <taxon>Metazoa</taxon>
        <taxon>Chordata</taxon>
        <taxon>Craniata</taxon>
        <taxon>Vertebrata</taxon>
        <taxon>Euteleostomi</taxon>
        <taxon>Archelosauria</taxon>
        <taxon>Archosauria</taxon>
        <taxon>Dinosauria</taxon>
        <taxon>Saurischia</taxon>
        <taxon>Theropoda</taxon>
        <taxon>Coelurosauria</taxon>
        <taxon>Aves</taxon>
        <taxon>Palaeognathae</taxon>
        <taxon>Apterygiformes</taxon>
        <taxon>Apterygidae</taxon>
        <taxon>Apteryx</taxon>
    </lineage>
</organism>
<keyword evidence="2" id="KW-0812">Transmembrane</keyword>
<evidence type="ECO:0000256" key="1">
    <source>
        <dbReference type="SAM" id="MobiDB-lite"/>
    </source>
</evidence>
<evidence type="ECO:0000256" key="2">
    <source>
        <dbReference type="SAM" id="Phobius"/>
    </source>
</evidence>
<keyword evidence="2" id="KW-0472">Membrane</keyword>
<evidence type="ECO:0000313" key="4">
    <source>
        <dbReference type="RefSeq" id="XP_067171041.1"/>
    </source>
</evidence>
<feature type="region of interest" description="Disordered" evidence="1">
    <location>
        <begin position="135"/>
        <end position="282"/>
    </location>
</feature>
<sequence length="290" mass="31350">MPPLPLRAAETPCSNPQAPSHLSGDLSVSALTHNTPGDRASGLPRRVPTGLMDALWPYGVLWGLLLLVPTVLLAALCARCRDPHGHGAQIDNYEYKPPPCEPHNSFMLLTRPRCPSRTPIKQQPVTSAELFLSIPRSPQAPQSRKVSFTHPEPDNACPATRTRVRRAAIPGVPGRGPRPLPPRRPPRVRTTTTTSSTPPATSRCSRMARPSPTRPSNPRPGTAAPPRRPASTRTSPTPTASPWLTAWSTSTSLRLGPAPRPATPARARRMPQTTRTCNTEHQALLAVAPR</sequence>
<evidence type="ECO:0000313" key="3">
    <source>
        <dbReference type="Proteomes" id="UP001652627"/>
    </source>
</evidence>
<feature type="compositionally biased region" description="Low complexity" evidence="1">
    <location>
        <begin position="188"/>
        <end position="211"/>
    </location>
</feature>
<dbReference type="Proteomes" id="UP001652627">
    <property type="component" value="Chromosome 38"/>
</dbReference>
<reference evidence="4" key="1">
    <citation type="submission" date="2025-08" db="UniProtKB">
        <authorList>
            <consortium name="RefSeq"/>
        </authorList>
    </citation>
    <scope>IDENTIFICATION</scope>
    <source>
        <tissue evidence="4">Blood</tissue>
    </source>
</reference>
<protein>
    <submittedName>
        <fullName evidence="4">Uncharacterized protein DKFZp434B061-like isoform X1</fullName>
    </submittedName>
</protein>
<keyword evidence="2" id="KW-1133">Transmembrane helix</keyword>
<gene>
    <name evidence="4" type="primary">LOC106489888</name>
</gene>
<feature type="compositionally biased region" description="Low complexity" evidence="1">
    <location>
        <begin position="219"/>
        <end position="242"/>
    </location>
</feature>
<feature type="transmembrane region" description="Helical" evidence="2">
    <location>
        <begin position="55"/>
        <end position="76"/>
    </location>
</feature>
<proteinExistence type="predicted"/>
<feature type="region of interest" description="Disordered" evidence="1">
    <location>
        <begin position="1"/>
        <end position="22"/>
    </location>
</feature>
<name>A0ABM4G1G8_9AVES</name>